<keyword evidence="7" id="KW-0378">Hydrolase</keyword>
<keyword evidence="4" id="KW-0645">Protease</keyword>
<feature type="active site" evidence="11">
    <location>
        <position position="71"/>
    </location>
</feature>
<dbReference type="PANTHER" id="PTHR46041:SF2">
    <property type="entry name" value="MITOCHONDRIAL INNER MEMBRANE PROTEASE SUBUNIT 2"/>
    <property type="match status" value="1"/>
</dbReference>
<evidence type="ECO:0000256" key="7">
    <source>
        <dbReference type="ARBA" id="ARBA00022801"/>
    </source>
</evidence>
<comment type="subcellular location">
    <subcellularLocation>
        <location evidence="1">Mitochondrion inner membrane</location>
        <topology evidence="1">Single-pass membrane protein</topology>
    </subcellularLocation>
</comment>
<proteinExistence type="inferred from homology"/>
<evidence type="ECO:0000256" key="10">
    <source>
        <dbReference type="ARBA" id="ARBA00023136"/>
    </source>
</evidence>
<keyword evidence="6" id="KW-0999">Mitochondrion inner membrane</keyword>
<dbReference type="AlphaFoldDB" id="A0A4P9X5V7"/>
<dbReference type="Gene3D" id="2.10.109.10">
    <property type="entry name" value="Umud Fragment, subunit A"/>
    <property type="match status" value="1"/>
</dbReference>
<evidence type="ECO:0000256" key="5">
    <source>
        <dbReference type="ARBA" id="ARBA00022692"/>
    </source>
</evidence>
<dbReference type="GO" id="GO:0006465">
    <property type="term" value="P:signal peptide processing"/>
    <property type="evidence" value="ECO:0007669"/>
    <property type="project" value="InterPro"/>
</dbReference>
<evidence type="ECO:0000313" key="14">
    <source>
        <dbReference type="Proteomes" id="UP000274922"/>
    </source>
</evidence>
<sequence length="162" mass="18348">MPLVAVAGTVALGVGTIHGRSMQPTFNPDTADWRQPDRVLLEKASVRRAHYTRGDVYFVTDPREPHRTLVKRLVGLPGDHVQRRPTFRRADAVVVVPAGHAWIESDESFHGQDSTTFGPVPLGLFKSRVVWILWPLDRFGPVPYRRYDRSRIVGKEDLRMVA</sequence>
<protein>
    <recommendedName>
        <fullName evidence="3">Mitochondrial inner membrane protease subunit 2</fullName>
    </recommendedName>
</protein>
<dbReference type="InterPro" id="IPR000223">
    <property type="entry name" value="Pept_S26A_signal_pept_1"/>
</dbReference>
<dbReference type="EMBL" id="ML014210">
    <property type="protein sequence ID" value="RKP00547.1"/>
    <property type="molecule type" value="Genomic_DNA"/>
</dbReference>
<evidence type="ECO:0000256" key="3">
    <source>
        <dbReference type="ARBA" id="ARBA00013650"/>
    </source>
</evidence>
<keyword evidence="8" id="KW-1133">Transmembrane helix</keyword>
<accession>A0A4P9X5V7</accession>
<dbReference type="GO" id="GO:0006627">
    <property type="term" value="P:protein processing involved in protein targeting to mitochondrion"/>
    <property type="evidence" value="ECO:0007669"/>
    <property type="project" value="InterPro"/>
</dbReference>
<dbReference type="CDD" id="cd06530">
    <property type="entry name" value="S26_SPase_I"/>
    <property type="match status" value="1"/>
</dbReference>
<dbReference type="PANTHER" id="PTHR46041">
    <property type="entry name" value="MITOCHONDRIAL INNER MEMBRANE PROTEASE SUBUNIT 2"/>
    <property type="match status" value="1"/>
</dbReference>
<dbReference type="SUPFAM" id="SSF51306">
    <property type="entry name" value="LexA/Signal peptidase"/>
    <property type="match status" value="1"/>
</dbReference>
<dbReference type="Pfam" id="PF10502">
    <property type="entry name" value="Peptidase_S26"/>
    <property type="match status" value="1"/>
</dbReference>
<feature type="active site" evidence="11">
    <location>
        <position position="21"/>
    </location>
</feature>
<organism evidence="13 14">
    <name type="scientific">Caulochytrium protostelioides</name>
    <dbReference type="NCBI Taxonomy" id="1555241"/>
    <lineage>
        <taxon>Eukaryota</taxon>
        <taxon>Fungi</taxon>
        <taxon>Fungi incertae sedis</taxon>
        <taxon>Chytridiomycota</taxon>
        <taxon>Chytridiomycota incertae sedis</taxon>
        <taxon>Chytridiomycetes</taxon>
        <taxon>Caulochytriales</taxon>
        <taxon>Caulochytriaceae</taxon>
        <taxon>Caulochytrium</taxon>
    </lineage>
</organism>
<evidence type="ECO:0000256" key="9">
    <source>
        <dbReference type="ARBA" id="ARBA00023128"/>
    </source>
</evidence>
<dbReference type="OrthoDB" id="308440at2759"/>
<evidence type="ECO:0000256" key="4">
    <source>
        <dbReference type="ARBA" id="ARBA00022670"/>
    </source>
</evidence>
<keyword evidence="9" id="KW-0496">Mitochondrion</keyword>
<evidence type="ECO:0000256" key="11">
    <source>
        <dbReference type="PIRSR" id="PIRSR600223-1"/>
    </source>
</evidence>
<comment type="similarity">
    <text evidence="2">Belongs to the peptidase S26 family. IMP2 subfamily.</text>
</comment>
<dbReference type="InterPro" id="IPR036286">
    <property type="entry name" value="LexA/Signal_pep-like_sf"/>
</dbReference>
<dbReference type="InterPro" id="IPR019533">
    <property type="entry name" value="Peptidase_S26"/>
</dbReference>
<dbReference type="PRINTS" id="PR00727">
    <property type="entry name" value="LEADERPTASE"/>
</dbReference>
<dbReference type="GO" id="GO:0042720">
    <property type="term" value="C:mitochondrial inner membrane peptidase complex"/>
    <property type="evidence" value="ECO:0007669"/>
    <property type="project" value="InterPro"/>
</dbReference>
<keyword evidence="5" id="KW-0812">Transmembrane</keyword>
<keyword evidence="14" id="KW-1185">Reference proteome</keyword>
<reference evidence="14" key="1">
    <citation type="journal article" date="2018" name="Nat. Microbiol.">
        <title>Leveraging single-cell genomics to expand the fungal tree of life.</title>
        <authorList>
            <person name="Ahrendt S.R."/>
            <person name="Quandt C.A."/>
            <person name="Ciobanu D."/>
            <person name="Clum A."/>
            <person name="Salamov A."/>
            <person name="Andreopoulos B."/>
            <person name="Cheng J.F."/>
            <person name="Woyke T."/>
            <person name="Pelin A."/>
            <person name="Henrissat B."/>
            <person name="Reynolds N.K."/>
            <person name="Benny G.L."/>
            <person name="Smith M.E."/>
            <person name="James T.Y."/>
            <person name="Grigoriev I.V."/>
        </authorList>
    </citation>
    <scope>NUCLEOTIDE SEQUENCE [LARGE SCALE GENOMIC DNA]</scope>
    <source>
        <strain evidence="14">ATCC 52028</strain>
    </source>
</reference>
<evidence type="ECO:0000256" key="1">
    <source>
        <dbReference type="ARBA" id="ARBA00004434"/>
    </source>
</evidence>
<dbReference type="InterPro" id="IPR037730">
    <property type="entry name" value="IMP2"/>
</dbReference>
<name>A0A4P9X5V7_9FUNG</name>
<keyword evidence="10" id="KW-0472">Membrane</keyword>
<dbReference type="GO" id="GO:0004252">
    <property type="term" value="F:serine-type endopeptidase activity"/>
    <property type="evidence" value="ECO:0007669"/>
    <property type="project" value="InterPro"/>
</dbReference>
<dbReference type="STRING" id="1555241.A0A4P9X5V7"/>
<evidence type="ECO:0000259" key="12">
    <source>
        <dbReference type="Pfam" id="PF10502"/>
    </source>
</evidence>
<evidence type="ECO:0000256" key="8">
    <source>
        <dbReference type="ARBA" id="ARBA00022989"/>
    </source>
</evidence>
<evidence type="ECO:0000256" key="2">
    <source>
        <dbReference type="ARBA" id="ARBA00007066"/>
    </source>
</evidence>
<feature type="domain" description="Peptidase S26" evidence="12">
    <location>
        <begin position="4"/>
        <end position="84"/>
    </location>
</feature>
<evidence type="ECO:0000256" key="6">
    <source>
        <dbReference type="ARBA" id="ARBA00022792"/>
    </source>
</evidence>
<evidence type="ECO:0000313" key="13">
    <source>
        <dbReference type="EMBL" id="RKP00547.1"/>
    </source>
</evidence>
<dbReference type="Proteomes" id="UP000274922">
    <property type="component" value="Unassembled WGS sequence"/>
</dbReference>
<gene>
    <name evidence="13" type="ORF">CXG81DRAFT_13088</name>
</gene>